<protein>
    <submittedName>
        <fullName evidence="4">Phosphodiester glycosidase family protein</fullName>
    </submittedName>
</protein>
<accession>A0ABW1GAR5</accession>
<feature type="region of interest" description="Disordered" evidence="1">
    <location>
        <begin position="1"/>
        <end position="35"/>
    </location>
</feature>
<evidence type="ECO:0000313" key="5">
    <source>
        <dbReference type="Proteomes" id="UP001596174"/>
    </source>
</evidence>
<evidence type="ECO:0000313" key="4">
    <source>
        <dbReference type="EMBL" id="MFC5910461.1"/>
    </source>
</evidence>
<dbReference type="RefSeq" id="WP_380587668.1">
    <property type="nucleotide sequence ID" value="NZ_JBHSQJ010000118.1"/>
</dbReference>
<keyword evidence="2" id="KW-0472">Membrane</keyword>
<name>A0ABW1GAR5_9ACTN</name>
<keyword evidence="5" id="KW-1185">Reference proteome</keyword>
<dbReference type="GO" id="GO:0016798">
    <property type="term" value="F:hydrolase activity, acting on glycosyl bonds"/>
    <property type="evidence" value="ECO:0007669"/>
    <property type="project" value="UniProtKB-KW"/>
</dbReference>
<comment type="caution">
    <text evidence="4">The sequence shown here is derived from an EMBL/GenBank/DDBJ whole genome shotgun (WGS) entry which is preliminary data.</text>
</comment>
<proteinExistence type="predicted"/>
<dbReference type="InterPro" id="IPR018711">
    <property type="entry name" value="NAGPA"/>
</dbReference>
<organism evidence="4 5">
    <name type="scientific">Streptacidiphilus monticola</name>
    <dbReference type="NCBI Taxonomy" id="2161674"/>
    <lineage>
        <taxon>Bacteria</taxon>
        <taxon>Bacillati</taxon>
        <taxon>Actinomycetota</taxon>
        <taxon>Actinomycetes</taxon>
        <taxon>Kitasatosporales</taxon>
        <taxon>Streptomycetaceae</taxon>
        <taxon>Streptacidiphilus</taxon>
    </lineage>
</organism>
<keyword evidence="2" id="KW-0812">Transmembrane</keyword>
<keyword evidence="2" id="KW-1133">Transmembrane helix</keyword>
<sequence>MSAIHEPDASGSEQGEPSGPGPEPTPPPAPASWWGRRRAARRARRLTESHRRTVVRRVLRGVLAVVLVCCLWVGWSVYGALAAPGTDSTSARLAEWGRDHGLDWAVNWLEVQTYSPPAAGGAVPPDALARMRAAQRQQSAARSAVRLHAPIRPLVSPALPGEGDFVPLVEEHGEPVVQSATMRPDTQYTSFPVGVVWMKQRALTFQLHPGFQEPGGRWAVPDSIGPGHRRGLVATYNGGFKVSNGDSHGGFYLDGRTARSLRDGAASEVFYRDGSLRIGLWGRDVRMTPDVVGVRQCLALLVDDGRITPQVTTGGTAVWGATDKGMPFVARSGVGIDRNGDILYVGGRVLSVQTLAVLLQRAGAVRAMMLDINLSWPSFISYDGTADPADPTPHNLVNFVRPADRYYQPSSRDFVAVYARP</sequence>
<dbReference type="EMBL" id="JBHSQJ010000118">
    <property type="protein sequence ID" value="MFC5910461.1"/>
    <property type="molecule type" value="Genomic_DNA"/>
</dbReference>
<feature type="domain" description="Phosphodiester glycosidase" evidence="3">
    <location>
        <begin position="231"/>
        <end position="371"/>
    </location>
</feature>
<gene>
    <name evidence="4" type="ORF">ACFP3V_24980</name>
</gene>
<feature type="transmembrane region" description="Helical" evidence="2">
    <location>
        <begin position="58"/>
        <end position="78"/>
    </location>
</feature>
<evidence type="ECO:0000256" key="2">
    <source>
        <dbReference type="SAM" id="Phobius"/>
    </source>
</evidence>
<evidence type="ECO:0000259" key="3">
    <source>
        <dbReference type="Pfam" id="PF09992"/>
    </source>
</evidence>
<dbReference type="Pfam" id="PF09992">
    <property type="entry name" value="NAGPA"/>
    <property type="match status" value="1"/>
</dbReference>
<evidence type="ECO:0000256" key="1">
    <source>
        <dbReference type="SAM" id="MobiDB-lite"/>
    </source>
</evidence>
<keyword evidence="4" id="KW-0378">Hydrolase</keyword>
<feature type="compositionally biased region" description="Pro residues" evidence="1">
    <location>
        <begin position="19"/>
        <end position="30"/>
    </location>
</feature>
<keyword evidence="4" id="KW-0326">Glycosidase</keyword>
<dbReference type="Proteomes" id="UP001596174">
    <property type="component" value="Unassembled WGS sequence"/>
</dbReference>
<reference evidence="5" key="1">
    <citation type="journal article" date="2019" name="Int. J. Syst. Evol. Microbiol.">
        <title>The Global Catalogue of Microorganisms (GCM) 10K type strain sequencing project: providing services to taxonomists for standard genome sequencing and annotation.</title>
        <authorList>
            <consortium name="The Broad Institute Genomics Platform"/>
            <consortium name="The Broad Institute Genome Sequencing Center for Infectious Disease"/>
            <person name="Wu L."/>
            <person name="Ma J."/>
        </authorList>
    </citation>
    <scope>NUCLEOTIDE SEQUENCE [LARGE SCALE GENOMIC DNA]</scope>
    <source>
        <strain evidence="5">JCM 4816</strain>
    </source>
</reference>